<feature type="region of interest" description="Disordered" evidence="1">
    <location>
        <begin position="1"/>
        <end position="49"/>
    </location>
</feature>
<evidence type="ECO:0000313" key="3">
    <source>
        <dbReference type="Proteomes" id="UP000186817"/>
    </source>
</evidence>
<organism evidence="2 3">
    <name type="scientific">Symbiodinium microadriaticum</name>
    <name type="common">Dinoflagellate</name>
    <name type="synonym">Zooxanthella microadriatica</name>
    <dbReference type="NCBI Taxonomy" id="2951"/>
    <lineage>
        <taxon>Eukaryota</taxon>
        <taxon>Sar</taxon>
        <taxon>Alveolata</taxon>
        <taxon>Dinophyceae</taxon>
        <taxon>Suessiales</taxon>
        <taxon>Symbiodiniaceae</taxon>
        <taxon>Symbiodinium</taxon>
    </lineage>
</organism>
<reference evidence="2 3" key="1">
    <citation type="submission" date="2016-02" db="EMBL/GenBank/DDBJ databases">
        <title>Genome analysis of coral dinoflagellate symbionts highlights evolutionary adaptations to a symbiotic lifestyle.</title>
        <authorList>
            <person name="Aranda M."/>
            <person name="Li Y."/>
            <person name="Liew Y.J."/>
            <person name="Baumgarten S."/>
            <person name="Simakov O."/>
            <person name="Wilson M."/>
            <person name="Piel J."/>
            <person name="Ashoor H."/>
            <person name="Bougouffa S."/>
            <person name="Bajic V.B."/>
            <person name="Ryu T."/>
            <person name="Ravasi T."/>
            <person name="Bayer T."/>
            <person name="Micklem G."/>
            <person name="Kim H."/>
            <person name="Bhak J."/>
            <person name="Lajeunesse T.C."/>
            <person name="Voolstra C.R."/>
        </authorList>
    </citation>
    <scope>NUCLEOTIDE SEQUENCE [LARGE SCALE GENOMIC DNA]</scope>
    <source>
        <strain evidence="2 3">CCMP2467</strain>
    </source>
</reference>
<protein>
    <submittedName>
        <fullName evidence="2">Uncharacterized protein</fullName>
    </submittedName>
</protein>
<dbReference type="Proteomes" id="UP000186817">
    <property type="component" value="Unassembled WGS sequence"/>
</dbReference>
<evidence type="ECO:0000313" key="2">
    <source>
        <dbReference type="EMBL" id="OLQ13573.1"/>
    </source>
</evidence>
<gene>
    <name evidence="2" type="ORF">AK812_SmicGene2398</name>
</gene>
<proteinExistence type="predicted"/>
<comment type="caution">
    <text evidence="2">The sequence shown here is derived from an EMBL/GenBank/DDBJ whole genome shotgun (WGS) entry which is preliminary data.</text>
</comment>
<dbReference type="OrthoDB" id="10568518at2759"/>
<accession>A0A1Q9F1P6</accession>
<dbReference type="EMBL" id="LSRX01000026">
    <property type="protein sequence ID" value="OLQ13573.1"/>
    <property type="molecule type" value="Genomic_DNA"/>
</dbReference>
<name>A0A1Q9F1P6_SYMMI</name>
<sequence>MSAQLYNGDSAAVPKPGPPQGDGTMMVNGTAAEGQGADTSGVGGSGSLGNPNLLDTMQLGDRPGPLPANGPITTPPPQVDPPYGNPDMGANVVTATVTRAEQTRDRPAPSTPSSSTFRVQEFFTSQSSPGNESQGIRWMTRFSEFLRTTATRGVHWMDGLGMQAVPGQSGNVGQATATGTYQMNISPPEEMPPRPRYLDLHRLREERDTERVLYRGHMVYLRVRTYQKGITVLYLYKPHYMEASVYPRVKTYQKGITALYLYKLRYLESFVPLRVMMYQEGITVLYLPRLCRQGAMLDRVRMGWSKAIDRWQVDVVFREPCQNKEMPIDNLEFWVVFMVRCHLYPRVRTYQEGIMVLYPRVRTYQEGIMVLYPRVRTYQEGIMVLYPRVRTYQEGDPQDKMALLADGITQLQAAMLKQYDKTKEGDRSPSENIKPGTSVLPLLKDVAADTACVDIMDWMELIDAPMSDLSDGSASWWRRVVTEAYRTYGLWTLASPVERLTIAPEVGDLETGQWSRVNSRAASMIVMALPDGVKSEVVARRQATSTTKLLYRLLQLYQPGGEDEKVKILGHLQAPPPEQSKG</sequence>
<dbReference type="AlphaFoldDB" id="A0A1Q9F1P6"/>
<evidence type="ECO:0000256" key="1">
    <source>
        <dbReference type="SAM" id="MobiDB-lite"/>
    </source>
</evidence>
<keyword evidence="3" id="KW-1185">Reference proteome</keyword>